<keyword evidence="1 4" id="KW-0489">Methyltransferase</keyword>
<reference evidence="5" key="1">
    <citation type="journal article" date="2013" name="BMC Microbiol.">
        <title>Taxonomy and evolution of bacteriochlorophyll a-containing members of the OM60/NOR5 clade of marine gammaproteobacteria: description of Luminiphilus syltensis gen. nov., sp. nov., reclassification of Haliea rubra as Pseudohaliea rubra gen. nov., comb. nov., and emendation of Chromatocurvus halotolerans.</title>
        <authorList>
            <person name="Spring S."/>
            <person name="Riedel T."/>
            <person name="Sproer C."/>
            <person name="Yan S."/>
            <person name="Harder J."/>
            <person name="Fuchs B.M."/>
        </authorList>
    </citation>
    <scope>NUCLEOTIDE SEQUENCE [LARGE SCALE GENOMIC DNA]</scope>
    <source>
        <strain evidence="5">NOR51-B</strain>
    </source>
</reference>
<dbReference type="EMBL" id="DS999411">
    <property type="protein sequence ID" value="EED36639.1"/>
    <property type="molecule type" value="Genomic_DNA"/>
</dbReference>
<dbReference type="GO" id="GO:0008119">
    <property type="term" value="F:thiopurine S-methyltransferase activity"/>
    <property type="evidence" value="ECO:0007669"/>
    <property type="project" value="TreeGrafter"/>
</dbReference>
<dbReference type="InterPro" id="IPR008854">
    <property type="entry name" value="TPMT"/>
</dbReference>
<evidence type="ECO:0000256" key="1">
    <source>
        <dbReference type="ARBA" id="ARBA00022603"/>
    </source>
</evidence>
<name>B8KWN5_9GAMM</name>
<dbReference type="SUPFAM" id="SSF53335">
    <property type="entry name" value="S-adenosyl-L-methionine-dependent methyltransferases"/>
    <property type="match status" value="1"/>
</dbReference>
<evidence type="ECO:0000313" key="5">
    <source>
        <dbReference type="Proteomes" id="UP000004699"/>
    </source>
</evidence>
<dbReference type="PANTHER" id="PTHR10259:SF11">
    <property type="entry name" value="THIOPURINE S-METHYLTRANSFERASE"/>
    <property type="match status" value="1"/>
</dbReference>
<dbReference type="GO" id="GO:0032259">
    <property type="term" value="P:methylation"/>
    <property type="evidence" value="ECO:0007669"/>
    <property type="project" value="UniProtKB-KW"/>
</dbReference>
<sequence>MNEAGVDWESLYRSQTTGWERGELNPAFSHWSDTFKQLAASGSASVIVPGCGRSPEPIVFADYGYRVTALDIAESAIAFQERALGVAQSRHCVEHADVCEWRPEQHADLVYEQTCLCAINPDKRAAYAEALYRWLKPGGVLAALFMQTSIKDGPPFHCAIDEMYELFPDQRWEWGSDTVTSPHPVAEISELGILLTRR</sequence>
<keyword evidence="2 4" id="KW-0808">Transferase</keyword>
<dbReference type="CDD" id="cd02440">
    <property type="entry name" value="AdoMet_MTases"/>
    <property type="match status" value="1"/>
</dbReference>
<dbReference type="InterPro" id="IPR029063">
    <property type="entry name" value="SAM-dependent_MTases_sf"/>
</dbReference>
<dbReference type="Pfam" id="PF05724">
    <property type="entry name" value="TPMT"/>
    <property type="match status" value="1"/>
</dbReference>
<protein>
    <submittedName>
        <fullName evidence="4">Thiopurine S-methyltransferase</fullName>
    </submittedName>
</protein>
<dbReference type="Gene3D" id="3.40.50.150">
    <property type="entry name" value="Vaccinia Virus protein VP39"/>
    <property type="match status" value="1"/>
</dbReference>
<dbReference type="Proteomes" id="UP000004699">
    <property type="component" value="Unassembled WGS sequence"/>
</dbReference>
<gene>
    <name evidence="4" type="ORF">NOR51B_2591</name>
</gene>
<evidence type="ECO:0000313" key="4">
    <source>
        <dbReference type="EMBL" id="EED36639.1"/>
    </source>
</evidence>
<dbReference type="STRING" id="565045.NOR51B_2591"/>
<dbReference type="AlphaFoldDB" id="B8KWN5"/>
<dbReference type="HOGENOM" id="CLU_056435_1_2_6"/>
<dbReference type="eggNOG" id="COG0500">
    <property type="taxonomic scope" value="Bacteria"/>
</dbReference>
<accession>B8KWN5</accession>
<proteinExistence type="predicted"/>
<keyword evidence="5" id="KW-1185">Reference proteome</keyword>
<dbReference type="OrthoDB" id="9778208at2"/>
<evidence type="ECO:0000256" key="3">
    <source>
        <dbReference type="ARBA" id="ARBA00022691"/>
    </source>
</evidence>
<dbReference type="RefSeq" id="WP_009021382.1">
    <property type="nucleotide sequence ID" value="NZ_DS999411.1"/>
</dbReference>
<dbReference type="PROSITE" id="PS51585">
    <property type="entry name" value="SAM_MT_TPMT"/>
    <property type="match status" value="1"/>
</dbReference>
<dbReference type="PANTHER" id="PTHR10259">
    <property type="entry name" value="THIOPURINE S-METHYLTRANSFERASE"/>
    <property type="match status" value="1"/>
</dbReference>
<evidence type="ECO:0000256" key="2">
    <source>
        <dbReference type="ARBA" id="ARBA00022679"/>
    </source>
</evidence>
<keyword evidence="3" id="KW-0949">S-adenosyl-L-methionine</keyword>
<organism evidence="4 5">
    <name type="scientific">Luminiphilus syltensis NOR5-1B</name>
    <dbReference type="NCBI Taxonomy" id="565045"/>
    <lineage>
        <taxon>Bacteria</taxon>
        <taxon>Pseudomonadati</taxon>
        <taxon>Pseudomonadota</taxon>
        <taxon>Gammaproteobacteria</taxon>
        <taxon>Cellvibrionales</taxon>
        <taxon>Halieaceae</taxon>
        <taxon>Luminiphilus</taxon>
    </lineage>
</organism>